<comment type="caution">
    <text evidence="1">The sequence shown here is derived from an EMBL/GenBank/DDBJ whole genome shotgun (WGS) entry which is preliminary data.</text>
</comment>
<dbReference type="Proteomes" id="UP000299102">
    <property type="component" value="Unassembled WGS sequence"/>
</dbReference>
<dbReference type="EMBL" id="BGZK01000061">
    <property type="protein sequence ID" value="GBP14022.1"/>
    <property type="molecule type" value="Genomic_DNA"/>
</dbReference>
<gene>
    <name evidence="1" type="ORF">EVAR_102709_1</name>
</gene>
<protein>
    <submittedName>
        <fullName evidence="1">Uncharacterized protein</fullName>
    </submittedName>
</protein>
<sequence length="175" mass="18951">MAAVSATRAASTSAEVASTSSAATAVNLTLTDDINVVFPIPPSPLLLFVAHLGQSASLSPTAKYDRVTVRFRRQVLREQRCYSRAAEECGHPVVFASASPPRRGRTITPLHCFPFGHADGFTQRRQIGMCFGPTSDGTVTHTRRAESVFDWAGSPGLQTDESIEVDHPYRTMSND</sequence>
<organism evidence="1 2">
    <name type="scientific">Eumeta variegata</name>
    <name type="common">Bagworm moth</name>
    <name type="synonym">Eumeta japonica</name>
    <dbReference type="NCBI Taxonomy" id="151549"/>
    <lineage>
        <taxon>Eukaryota</taxon>
        <taxon>Metazoa</taxon>
        <taxon>Ecdysozoa</taxon>
        <taxon>Arthropoda</taxon>
        <taxon>Hexapoda</taxon>
        <taxon>Insecta</taxon>
        <taxon>Pterygota</taxon>
        <taxon>Neoptera</taxon>
        <taxon>Endopterygota</taxon>
        <taxon>Lepidoptera</taxon>
        <taxon>Glossata</taxon>
        <taxon>Ditrysia</taxon>
        <taxon>Tineoidea</taxon>
        <taxon>Psychidae</taxon>
        <taxon>Oiketicinae</taxon>
        <taxon>Eumeta</taxon>
    </lineage>
</organism>
<accession>A0A4C1THR7</accession>
<name>A0A4C1THR7_EUMVA</name>
<reference evidence="1 2" key="1">
    <citation type="journal article" date="2019" name="Commun. Biol.">
        <title>The bagworm genome reveals a unique fibroin gene that provides high tensile strength.</title>
        <authorList>
            <person name="Kono N."/>
            <person name="Nakamura H."/>
            <person name="Ohtoshi R."/>
            <person name="Tomita M."/>
            <person name="Numata K."/>
            <person name="Arakawa K."/>
        </authorList>
    </citation>
    <scope>NUCLEOTIDE SEQUENCE [LARGE SCALE GENOMIC DNA]</scope>
</reference>
<keyword evidence="2" id="KW-1185">Reference proteome</keyword>
<proteinExistence type="predicted"/>
<evidence type="ECO:0000313" key="1">
    <source>
        <dbReference type="EMBL" id="GBP14022.1"/>
    </source>
</evidence>
<evidence type="ECO:0000313" key="2">
    <source>
        <dbReference type="Proteomes" id="UP000299102"/>
    </source>
</evidence>
<dbReference type="AlphaFoldDB" id="A0A4C1THR7"/>